<reference evidence="4" key="1">
    <citation type="journal article" date="2019" name="Int. J. Syst. Evol. Microbiol.">
        <title>The Global Catalogue of Microorganisms (GCM) 10K type strain sequencing project: providing services to taxonomists for standard genome sequencing and annotation.</title>
        <authorList>
            <consortium name="The Broad Institute Genomics Platform"/>
            <consortium name="The Broad Institute Genome Sequencing Center for Infectious Disease"/>
            <person name="Wu L."/>
            <person name="Ma J."/>
        </authorList>
    </citation>
    <scope>NUCLEOTIDE SEQUENCE [LARGE SCALE GENOMIC DNA]</scope>
    <source>
        <strain evidence="4">CGMCC 1.15905</strain>
    </source>
</reference>
<organism evidence="3 4">
    <name type="scientific">Arenimonas soli</name>
    <dbReference type="NCBI Taxonomy" id="2269504"/>
    <lineage>
        <taxon>Bacteria</taxon>
        <taxon>Pseudomonadati</taxon>
        <taxon>Pseudomonadota</taxon>
        <taxon>Gammaproteobacteria</taxon>
        <taxon>Lysobacterales</taxon>
        <taxon>Lysobacteraceae</taxon>
        <taxon>Arenimonas</taxon>
    </lineage>
</organism>
<keyword evidence="2" id="KW-0812">Transmembrane</keyword>
<feature type="region of interest" description="Disordered" evidence="1">
    <location>
        <begin position="31"/>
        <end position="58"/>
    </location>
</feature>
<proteinExistence type="predicted"/>
<comment type="caution">
    <text evidence="3">The sequence shown here is derived from an EMBL/GenBank/DDBJ whole genome shotgun (WGS) entry which is preliminary data.</text>
</comment>
<feature type="compositionally biased region" description="Basic and acidic residues" evidence="1">
    <location>
        <begin position="39"/>
        <end position="51"/>
    </location>
</feature>
<dbReference type="EMBL" id="BMKC01000001">
    <property type="protein sequence ID" value="GGA71826.1"/>
    <property type="molecule type" value="Genomic_DNA"/>
</dbReference>
<gene>
    <name evidence="3" type="ORF">GCM10011521_07470</name>
</gene>
<keyword evidence="2" id="KW-1133">Transmembrane helix</keyword>
<evidence type="ECO:0008006" key="5">
    <source>
        <dbReference type="Google" id="ProtNLM"/>
    </source>
</evidence>
<name>A0ABQ1HD17_9GAMM</name>
<dbReference type="Proteomes" id="UP000623419">
    <property type="component" value="Unassembled WGS sequence"/>
</dbReference>
<sequence>MRQVFTSVRLENVEAVERMLNEAGIQTKVNGGRTWKGNSRREFSYSNKNHDPSQQPSVWVVRPDDFKKAREILHDAGLLETTSQAGGYVPAPLQFRGAAANDPGRKVSKLRIVLLVAVLLTGVVMTARTFLA</sequence>
<evidence type="ECO:0000256" key="1">
    <source>
        <dbReference type="SAM" id="MobiDB-lite"/>
    </source>
</evidence>
<evidence type="ECO:0000313" key="4">
    <source>
        <dbReference type="Proteomes" id="UP000623419"/>
    </source>
</evidence>
<protein>
    <recommendedName>
        <fullName evidence="5">Pathogenicity-like protein</fullName>
    </recommendedName>
</protein>
<dbReference type="RefSeq" id="WP_188661474.1">
    <property type="nucleotide sequence ID" value="NZ_BMKC01000001.1"/>
</dbReference>
<accession>A0ABQ1HD17</accession>
<keyword evidence="2" id="KW-0472">Membrane</keyword>
<evidence type="ECO:0000313" key="3">
    <source>
        <dbReference type="EMBL" id="GGA71826.1"/>
    </source>
</evidence>
<feature type="transmembrane region" description="Helical" evidence="2">
    <location>
        <begin position="112"/>
        <end position="131"/>
    </location>
</feature>
<keyword evidence="4" id="KW-1185">Reference proteome</keyword>
<evidence type="ECO:0000256" key="2">
    <source>
        <dbReference type="SAM" id="Phobius"/>
    </source>
</evidence>